<organism evidence="11 12">
    <name type="scientific">Conoideocrella luteorostrata</name>
    <dbReference type="NCBI Taxonomy" id="1105319"/>
    <lineage>
        <taxon>Eukaryota</taxon>
        <taxon>Fungi</taxon>
        <taxon>Dikarya</taxon>
        <taxon>Ascomycota</taxon>
        <taxon>Pezizomycotina</taxon>
        <taxon>Sordariomycetes</taxon>
        <taxon>Hypocreomycetidae</taxon>
        <taxon>Hypocreales</taxon>
        <taxon>Clavicipitaceae</taxon>
        <taxon>Conoideocrella</taxon>
    </lineage>
</organism>
<evidence type="ECO:0000256" key="9">
    <source>
        <dbReference type="SAM" id="MobiDB-lite"/>
    </source>
</evidence>
<feature type="compositionally biased region" description="Polar residues" evidence="9">
    <location>
        <begin position="212"/>
        <end position="233"/>
    </location>
</feature>
<dbReference type="GO" id="GO:0047545">
    <property type="term" value="F:(S)-2-hydroxyglutarate dehydrogenase activity"/>
    <property type="evidence" value="ECO:0007669"/>
    <property type="project" value="UniProtKB-EC"/>
</dbReference>
<comment type="catalytic activity">
    <reaction evidence="5">
        <text>(S)-2-hydroxyglutarate + A = 2-oxoglutarate + AH2</text>
        <dbReference type="Rhea" id="RHEA:21252"/>
        <dbReference type="ChEBI" id="CHEBI:13193"/>
        <dbReference type="ChEBI" id="CHEBI:16782"/>
        <dbReference type="ChEBI" id="CHEBI:16810"/>
        <dbReference type="ChEBI" id="CHEBI:17499"/>
        <dbReference type="EC" id="1.1.99.2"/>
    </reaction>
</comment>
<evidence type="ECO:0000256" key="7">
    <source>
        <dbReference type="ARBA" id="ARBA00038878"/>
    </source>
</evidence>
<accession>A0AAJ0CXY3</accession>
<evidence type="ECO:0000256" key="3">
    <source>
        <dbReference type="ARBA" id="ARBA00022827"/>
    </source>
</evidence>
<evidence type="ECO:0000313" key="12">
    <source>
        <dbReference type="Proteomes" id="UP001251528"/>
    </source>
</evidence>
<sequence>MNLQLNDPSVPGPGEMAHERSGYNASSPQPLSGSPLTADPNHHRAPSLGELHQELEAEQEGHVNRLLQMIRQQQLELQRLQAARPGHSSDHTADDSAIADTAPRPIQGTGVSQVNVPSSQTVGSFSRSPVFPRGSMEMARAEMHRRSRTPSRGASPRLRATSISQESGDWVLGGRDESAFYQAETQMLTRENQMLRHRIRDLEKQLAEMGPSSGTGTEPSIPSHLTQSSSTATGEERADEADTTKDFEVIHAGIYYGRDTLKTQLCIRGRRLLYAFCEKHGVPHRQTGKWIVAQTDGQREQLERLHAHCEEVGVPMRWVPGEEVRTRGEGVRAEKGVLESPTTGIVDVHGLMVALRGLFEENGGVVALNSAVGGVRPLGASVFASVSSDGSVSSSSSSSSGHSGWEIDVQDPAGDSSTITSETIVNAAGLGAVDVHNMIVPSSQHKTLYYAKGNYFSYSSSRPKISRLIYPAPNPGAGGLGTHLTLDMGGRVRFGPDIEWVDSPDDLSVSRARLEQAIQEIKLYLPGVDASCLEPDYAGIRPKLTYKGAGQAGKNFNDFVVRKEDGYEGWINCLGIESPGLTSSLAIGERVQELLYGKRRGEGAGASASEGQP</sequence>
<comment type="similarity">
    <text evidence="6">Belongs to the L2HGDH family.</text>
</comment>
<evidence type="ECO:0000259" key="10">
    <source>
        <dbReference type="Pfam" id="PF01266"/>
    </source>
</evidence>
<feature type="region of interest" description="Disordered" evidence="9">
    <location>
        <begin position="389"/>
        <end position="416"/>
    </location>
</feature>
<feature type="region of interest" description="Disordered" evidence="9">
    <location>
        <begin position="112"/>
        <end position="132"/>
    </location>
</feature>
<keyword evidence="12" id="KW-1185">Reference proteome</keyword>
<proteinExistence type="inferred from homology"/>
<dbReference type="InterPro" id="IPR006076">
    <property type="entry name" value="FAD-dep_OxRdtase"/>
</dbReference>
<dbReference type="Proteomes" id="UP001251528">
    <property type="component" value="Unassembled WGS sequence"/>
</dbReference>
<keyword evidence="2" id="KW-0285">Flavoprotein</keyword>
<feature type="compositionally biased region" description="Polar residues" evidence="9">
    <location>
        <begin position="23"/>
        <end position="35"/>
    </location>
</feature>
<dbReference type="Gene3D" id="3.30.9.10">
    <property type="entry name" value="D-Amino Acid Oxidase, subunit A, domain 2"/>
    <property type="match status" value="1"/>
</dbReference>
<dbReference type="Gene3D" id="3.50.50.60">
    <property type="entry name" value="FAD/NAD(P)-binding domain"/>
    <property type="match status" value="1"/>
</dbReference>
<dbReference type="EC" id="1.1.99.2" evidence="7"/>
<keyword evidence="4" id="KW-0560">Oxidoreductase</keyword>
<evidence type="ECO:0000256" key="1">
    <source>
        <dbReference type="ARBA" id="ARBA00001974"/>
    </source>
</evidence>
<feature type="compositionally biased region" description="Polar residues" evidence="9">
    <location>
        <begin position="112"/>
        <end position="127"/>
    </location>
</feature>
<dbReference type="AlphaFoldDB" id="A0AAJ0CXY3"/>
<evidence type="ECO:0000256" key="2">
    <source>
        <dbReference type="ARBA" id="ARBA00022630"/>
    </source>
</evidence>
<evidence type="ECO:0000313" key="11">
    <source>
        <dbReference type="EMBL" id="KAK2612573.1"/>
    </source>
</evidence>
<comment type="caution">
    <text evidence="11">The sequence shown here is derived from an EMBL/GenBank/DDBJ whole genome shotgun (WGS) entry which is preliminary data.</text>
</comment>
<feature type="region of interest" description="Disordered" evidence="9">
    <location>
        <begin position="208"/>
        <end position="244"/>
    </location>
</feature>
<protein>
    <recommendedName>
        <fullName evidence="8">L-2-hydroxyglutarate dehydrogenase, mitochondrial</fullName>
        <ecNumber evidence="7">1.1.99.2</ecNumber>
    </recommendedName>
</protein>
<reference evidence="11" key="1">
    <citation type="submission" date="2023-06" db="EMBL/GenBank/DDBJ databases">
        <title>Conoideocrella luteorostrata (Hypocreales: Clavicipitaceae), a potential biocontrol fungus for elongate hemlock scale in United States Christmas tree production areas.</title>
        <authorList>
            <person name="Barrett H."/>
            <person name="Lovett B."/>
            <person name="Macias A.M."/>
            <person name="Stajich J.E."/>
            <person name="Kasson M.T."/>
        </authorList>
    </citation>
    <scope>NUCLEOTIDE SEQUENCE</scope>
    <source>
        <strain evidence="11">ARSEF 14590</strain>
    </source>
</reference>
<keyword evidence="3" id="KW-0274">FAD</keyword>
<dbReference type="PANTHER" id="PTHR43104">
    <property type="entry name" value="L-2-HYDROXYGLUTARATE DEHYDROGENASE, MITOCHONDRIAL"/>
    <property type="match status" value="1"/>
</dbReference>
<evidence type="ECO:0000256" key="8">
    <source>
        <dbReference type="ARBA" id="ARBA00041137"/>
    </source>
</evidence>
<evidence type="ECO:0000256" key="4">
    <source>
        <dbReference type="ARBA" id="ARBA00023002"/>
    </source>
</evidence>
<dbReference type="Pfam" id="PF01266">
    <property type="entry name" value="DAO"/>
    <property type="match status" value="1"/>
</dbReference>
<comment type="cofactor">
    <cofactor evidence="1">
        <name>FAD</name>
        <dbReference type="ChEBI" id="CHEBI:57692"/>
    </cofactor>
</comment>
<dbReference type="PANTHER" id="PTHR43104:SF4">
    <property type="entry name" value="L-2-HYDROXYGLUTARATE DEHYDROGENASE, MITOCHONDRIAL"/>
    <property type="match status" value="1"/>
</dbReference>
<feature type="region of interest" description="Disordered" evidence="9">
    <location>
        <begin position="1"/>
        <end position="46"/>
    </location>
</feature>
<gene>
    <name evidence="11" type="ORF">QQS21_001344</name>
</gene>
<dbReference type="SUPFAM" id="SSF51905">
    <property type="entry name" value="FAD/NAD(P)-binding domain"/>
    <property type="match status" value="1"/>
</dbReference>
<name>A0AAJ0CXY3_9HYPO</name>
<dbReference type="InterPro" id="IPR036188">
    <property type="entry name" value="FAD/NAD-bd_sf"/>
</dbReference>
<dbReference type="EMBL" id="JASWJB010000014">
    <property type="protein sequence ID" value="KAK2612573.1"/>
    <property type="molecule type" value="Genomic_DNA"/>
</dbReference>
<feature type="compositionally biased region" description="Low complexity" evidence="9">
    <location>
        <begin position="389"/>
        <end position="404"/>
    </location>
</feature>
<feature type="domain" description="FAD dependent oxidoreductase" evidence="10">
    <location>
        <begin position="243"/>
        <end position="593"/>
    </location>
</feature>
<evidence type="ECO:0000256" key="6">
    <source>
        <dbReference type="ARBA" id="ARBA00037941"/>
    </source>
</evidence>
<feature type="compositionally biased region" description="Basic and acidic residues" evidence="9">
    <location>
        <begin position="234"/>
        <end position="244"/>
    </location>
</feature>
<evidence type="ECO:0000256" key="5">
    <source>
        <dbReference type="ARBA" id="ARBA00036066"/>
    </source>
</evidence>